<dbReference type="InterPro" id="IPR036679">
    <property type="entry name" value="FlgN-like_sf"/>
</dbReference>
<evidence type="ECO:0008006" key="5">
    <source>
        <dbReference type="Google" id="ProtNLM"/>
    </source>
</evidence>
<keyword evidence="4" id="KW-1185">Reference proteome</keyword>
<feature type="compositionally biased region" description="Basic and acidic residues" evidence="2">
    <location>
        <begin position="136"/>
        <end position="153"/>
    </location>
</feature>
<reference evidence="4" key="1">
    <citation type="submission" date="2017-05" db="EMBL/GenBank/DDBJ databases">
        <title>Improved OligoMM genomes.</title>
        <authorList>
            <person name="Garzetti D."/>
        </authorList>
    </citation>
    <scope>NUCLEOTIDE SEQUENCE [LARGE SCALE GENOMIC DNA]</scope>
    <source>
        <strain evidence="4">KB18</strain>
    </source>
</reference>
<dbReference type="Gene3D" id="1.20.58.300">
    <property type="entry name" value="FlgN-like"/>
    <property type="match status" value="1"/>
</dbReference>
<evidence type="ECO:0000313" key="4">
    <source>
        <dbReference type="Proteomes" id="UP000196710"/>
    </source>
</evidence>
<name>A0ABM6L874_9FIRM</name>
<gene>
    <name evidence="3" type="ORF">ADH66_13515</name>
</gene>
<evidence type="ECO:0000256" key="1">
    <source>
        <dbReference type="ARBA" id="ARBA00022795"/>
    </source>
</evidence>
<feature type="region of interest" description="Disordered" evidence="2">
    <location>
        <begin position="127"/>
        <end position="153"/>
    </location>
</feature>
<dbReference type="SUPFAM" id="SSF140566">
    <property type="entry name" value="FlgN-like"/>
    <property type="match status" value="1"/>
</dbReference>
<evidence type="ECO:0000313" key="3">
    <source>
        <dbReference type="EMBL" id="ASB41583.1"/>
    </source>
</evidence>
<evidence type="ECO:0000256" key="2">
    <source>
        <dbReference type="SAM" id="MobiDB-lite"/>
    </source>
</evidence>
<dbReference type="Proteomes" id="UP000196710">
    <property type="component" value="Chromosome"/>
</dbReference>
<proteinExistence type="predicted"/>
<protein>
    <recommendedName>
        <fullName evidence="5">Flagellar protein FlgN</fullName>
    </recommendedName>
</protein>
<sequence>MSLSQVYEDYLQYLEELADTLEQMAEVTKAKNKAARVGDLVTVESLMKKEQVFSMTLRGMDIKREKMLSEMGLQGVPLSKLAENYPAELFDRARKTVERVQNRYTVFHSASEAARVTMEIALHDIERMLPENQPAPRRDKGEPPPRMKTDFRA</sequence>
<organism evidence="3 4">
    <name type="scientific">Acutalibacter muris</name>
    <dbReference type="NCBI Taxonomy" id="1796620"/>
    <lineage>
        <taxon>Bacteria</taxon>
        <taxon>Bacillati</taxon>
        <taxon>Bacillota</taxon>
        <taxon>Clostridia</taxon>
        <taxon>Eubacteriales</taxon>
        <taxon>Acutalibacteraceae</taxon>
        <taxon>Acutalibacter</taxon>
    </lineage>
</organism>
<dbReference type="Pfam" id="PF05130">
    <property type="entry name" value="FlgN"/>
    <property type="match status" value="1"/>
</dbReference>
<dbReference type="EMBL" id="CP021422">
    <property type="protein sequence ID" value="ASB41583.1"/>
    <property type="molecule type" value="Genomic_DNA"/>
</dbReference>
<keyword evidence="1" id="KW-1005">Bacterial flagellum biogenesis</keyword>
<dbReference type="InterPro" id="IPR007809">
    <property type="entry name" value="FlgN-like"/>
</dbReference>
<accession>A0ABM6L874</accession>